<sequence>MTSSIGVIGLGSIGKNLALNIQEKEKLHVFNKTHAKVVALEEQSENVYGHESIGEMVDAMKWPRVIFTALPHGQATDDTVRVLLKHLKPSDTIIDCSNEHYRVSRTRGSRCKAHKVNYLGTGLSGGAEGARQGPALMLGGTKYAYEMNKPFLSKIAKRHTYMGEDYGIGHFTKMVHNGVEYGMLQAVADLYAYCDHDDDRMQKSLEQAIGTDMDGYIVRSALKVLENYDMKKISDVAEMNSTGLWCSQIGLEYEIPTPVMNSAVNTRITSKYVKSVRTIQSATASFKPNIAMNTLRFTFAASLLEGYSLMDTRNASRVDVVNAWSRGTIIECPLIGNDLHTIMDKHILDARIFALHCMTAGVPCPAVHAAINQYDFIHQQKTSMAFLMAQRNYFGQHTLIEV</sequence>
<dbReference type="EMBL" id="PP911589">
    <property type="protein sequence ID" value="XCA47502.1"/>
    <property type="molecule type" value="Genomic_DNA"/>
</dbReference>
<dbReference type="InterPro" id="IPR013328">
    <property type="entry name" value="6PGD_dom2"/>
</dbReference>
<dbReference type="Pfam" id="PF03446">
    <property type="entry name" value="NAD_binding_2"/>
    <property type="match status" value="1"/>
</dbReference>
<dbReference type="PRINTS" id="PR00076">
    <property type="entry name" value="6PGDHDRGNASE"/>
</dbReference>
<evidence type="ECO:0000256" key="1">
    <source>
        <dbReference type="ARBA" id="ARBA00008419"/>
    </source>
</evidence>
<dbReference type="GO" id="GO:0050661">
    <property type="term" value="F:NADP binding"/>
    <property type="evidence" value="ECO:0007669"/>
    <property type="project" value="InterPro"/>
</dbReference>
<dbReference type="GO" id="GO:0019521">
    <property type="term" value="P:D-gluconate metabolic process"/>
    <property type="evidence" value="ECO:0007669"/>
    <property type="project" value="UniProtKB-KW"/>
</dbReference>
<accession>A0AAU7YNJ7</accession>
<dbReference type="InterPro" id="IPR008927">
    <property type="entry name" value="6-PGluconate_DH-like_C_sf"/>
</dbReference>
<dbReference type="SMART" id="SM01350">
    <property type="entry name" value="6PGD"/>
    <property type="match status" value="1"/>
</dbReference>
<evidence type="ECO:0000259" key="4">
    <source>
        <dbReference type="SMART" id="SM01350"/>
    </source>
</evidence>
<reference evidence="5" key="1">
    <citation type="submission" date="2024-06" db="EMBL/GenBank/DDBJ databases">
        <title>Evidence of context-dependent and transient costs of resisting viral infection in isolates of the marine microalga Micromonas sp. (class Mamiellophyceae).</title>
        <authorList>
            <person name="Bedi de Silva A."/>
            <person name="Schvarcz C.R."/>
            <person name="Steward G.R."/>
            <person name="Edwards K.F."/>
        </authorList>
    </citation>
    <scope>NUCLEOTIDE SEQUENCE</scope>
    <source>
        <strain evidence="5">McV-KB2</strain>
    </source>
</reference>
<name>A0AAU7YNJ7_9PHYC</name>
<keyword evidence="3" id="KW-0311">Gluconate utilization</keyword>
<organism evidence="5">
    <name type="scientific">Micromonas commoda virus</name>
    <dbReference type="NCBI Taxonomy" id="3057169"/>
    <lineage>
        <taxon>Viruses</taxon>
        <taxon>Varidnaviria</taxon>
        <taxon>Bamfordvirae</taxon>
        <taxon>Nucleocytoviricota</taxon>
        <taxon>Megaviricetes</taxon>
        <taxon>Algavirales</taxon>
        <taxon>Phycodnaviridae</taxon>
    </lineage>
</organism>
<dbReference type="InterPro" id="IPR006114">
    <property type="entry name" value="6PGDH_C"/>
</dbReference>
<dbReference type="GO" id="GO:0006098">
    <property type="term" value="P:pentose-phosphate shunt"/>
    <property type="evidence" value="ECO:0007669"/>
    <property type="project" value="InterPro"/>
</dbReference>
<evidence type="ECO:0000256" key="3">
    <source>
        <dbReference type="ARBA" id="ARBA00023064"/>
    </source>
</evidence>
<evidence type="ECO:0000313" key="5">
    <source>
        <dbReference type="EMBL" id="XCA47502.1"/>
    </source>
</evidence>
<comment type="similarity">
    <text evidence="1">Belongs to the 6-phosphogluconate dehydrogenase family.</text>
</comment>
<protein>
    <recommendedName>
        <fullName evidence="4">6-phosphogluconate dehydrogenase C-terminal domain-containing protein</fullName>
    </recommendedName>
</protein>
<dbReference type="InterPro" id="IPR006183">
    <property type="entry name" value="Pgluconate_DH"/>
</dbReference>
<proteinExistence type="inferred from homology"/>
<dbReference type="GO" id="GO:0004616">
    <property type="term" value="F:phosphogluconate dehydrogenase (decarboxylating) activity"/>
    <property type="evidence" value="ECO:0007669"/>
    <property type="project" value="InterPro"/>
</dbReference>
<dbReference type="Pfam" id="PF00393">
    <property type="entry name" value="6PGD"/>
    <property type="match status" value="1"/>
</dbReference>
<evidence type="ECO:0000256" key="2">
    <source>
        <dbReference type="ARBA" id="ARBA00023002"/>
    </source>
</evidence>
<keyword evidence="2" id="KW-0560">Oxidoreductase</keyword>
<dbReference type="SUPFAM" id="SSF48179">
    <property type="entry name" value="6-phosphogluconate dehydrogenase C-terminal domain-like"/>
    <property type="match status" value="1"/>
</dbReference>
<dbReference type="SUPFAM" id="SSF51735">
    <property type="entry name" value="NAD(P)-binding Rossmann-fold domains"/>
    <property type="match status" value="1"/>
</dbReference>
<dbReference type="PANTHER" id="PTHR11811">
    <property type="entry name" value="6-PHOSPHOGLUCONATE DEHYDROGENASE"/>
    <property type="match status" value="1"/>
</dbReference>
<dbReference type="InterPro" id="IPR036291">
    <property type="entry name" value="NAD(P)-bd_dom_sf"/>
</dbReference>
<feature type="domain" description="6-phosphogluconate dehydrogenase C-terminal" evidence="4">
    <location>
        <begin position="169"/>
        <end position="398"/>
    </location>
</feature>
<dbReference type="Gene3D" id="1.10.1040.10">
    <property type="entry name" value="N-(1-d-carboxylethyl)-l-norvaline Dehydrogenase, domain 2"/>
    <property type="match status" value="1"/>
</dbReference>
<dbReference type="Gene3D" id="3.40.50.720">
    <property type="entry name" value="NAD(P)-binding Rossmann-like Domain"/>
    <property type="match status" value="1"/>
</dbReference>
<dbReference type="InterPro" id="IPR006115">
    <property type="entry name" value="6PGDH_NADP-bd"/>
</dbReference>